<evidence type="ECO:0000313" key="1">
    <source>
        <dbReference type="EMBL" id="TFK70624.1"/>
    </source>
</evidence>
<evidence type="ECO:0000313" key="2">
    <source>
        <dbReference type="Proteomes" id="UP000308600"/>
    </source>
</evidence>
<accession>A0ACD3AZA6</accession>
<keyword evidence="2" id="KW-1185">Reference proteome</keyword>
<dbReference type="Proteomes" id="UP000308600">
    <property type="component" value="Unassembled WGS sequence"/>
</dbReference>
<dbReference type="EMBL" id="ML208310">
    <property type="protein sequence ID" value="TFK70624.1"/>
    <property type="molecule type" value="Genomic_DNA"/>
</dbReference>
<organism evidence="1 2">
    <name type="scientific">Pluteus cervinus</name>
    <dbReference type="NCBI Taxonomy" id="181527"/>
    <lineage>
        <taxon>Eukaryota</taxon>
        <taxon>Fungi</taxon>
        <taxon>Dikarya</taxon>
        <taxon>Basidiomycota</taxon>
        <taxon>Agaricomycotina</taxon>
        <taxon>Agaricomycetes</taxon>
        <taxon>Agaricomycetidae</taxon>
        <taxon>Agaricales</taxon>
        <taxon>Pluteineae</taxon>
        <taxon>Pluteaceae</taxon>
        <taxon>Pluteus</taxon>
    </lineage>
</organism>
<gene>
    <name evidence="1" type="ORF">BDN72DRAFT_887899</name>
</gene>
<sequence>MFSLVSRLEGILFPFNWPLPDLPLEIWFEIFEFAIFVPQPDSPSPPTAFASKPFTRNVTGTNTPSTSIRTKLSLILVCQAWRQVALRILYRQVVVRSPARANSILNVLLQSSVGVSSGHGQWTRHIEVYTHARGSNSIEYLKTLFRIFQCCPRLHKLTGIWNHRLPLEFMVGLSKLYGPTLLGLSWGEKEDRASSEPDNTITSLRFFASFQSLTLLDLRFFKGSSVTSYMPEHPRTFTLPYVRDLIISTTPSSIIAATCLHLPALRHLSLRAGPAPGVADAVIVEFLNKHGPSLQEVDLTSPALDSEPDPDSSDVRRTAPHIQPHLFLESNRCPNLTTFIYPITSPRLTEFIHPNMRRIGLRGIHGLFPDKSPQTRDQLTDINLDRFPNLEVVKTIGFLVDSNSDPLNREVFIWWTERFEKQGIDLLDGEGVLWAYDDEPPPPKEGGLEPVKTPAEVNQKL</sequence>
<protein>
    <submittedName>
        <fullName evidence="1">Uncharacterized protein</fullName>
    </submittedName>
</protein>
<name>A0ACD3AZA6_9AGAR</name>
<proteinExistence type="predicted"/>
<reference evidence="1 2" key="1">
    <citation type="journal article" date="2019" name="Nat. Ecol. Evol.">
        <title>Megaphylogeny resolves global patterns of mushroom evolution.</title>
        <authorList>
            <person name="Varga T."/>
            <person name="Krizsan K."/>
            <person name="Foldi C."/>
            <person name="Dima B."/>
            <person name="Sanchez-Garcia M."/>
            <person name="Sanchez-Ramirez S."/>
            <person name="Szollosi G.J."/>
            <person name="Szarkandi J.G."/>
            <person name="Papp V."/>
            <person name="Albert L."/>
            <person name="Andreopoulos W."/>
            <person name="Angelini C."/>
            <person name="Antonin V."/>
            <person name="Barry K.W."/>
            <person name="Bougher N.L."/>
            <person name="Buchanan P."/>
            <person name="Buyck B."/>
            <person name="Bense V."/>
            <person name="Catcheside P."/>
            <person name="Chovatia M."/>
            <person name="Cooper J."/>
            <person name="Damon W."/>
            <person name="Desjardin D."/>
            <person name="Finy P."/>
            <person name="Geml J."/>
            <person name="Haridas S."/>
            <person name="Hughes K."/>
            <person name="Justo A."/>
            <person name="Karasinski D."/>
            <person name="Kautmanova I."/>
            <person name="Kiss B."/>
            <person name="Kocsube S."/>
            <person name="Kotiranta H."/>
            <person name="LaButti K.M."/>
            <person name="Lechner B.E."/>
            <person name="Liimatainen K."/>
            <person name="Lipzen A."/>
            <person name="Lukacs Z."/>
            <person name="Mihaltcheva S."/>
            <person name="Morgado L.N."/>
            <person name="Niskanen T."/>
            <person name="Noordeloos M.E."/>
            <person name="Ohm R.A."/>
            <person name="Ortiz-Santana B."/>
            <person name="Ovrebo C."/>
            <person name="Racz N."/>
            <person name="Riley R."/>
            <person name="Savchenko A."/>
            <person name="Shiryaev A."/>
            <person name="Soop K."/>
            <person name="Spirin V."/>
            <person name="Szebenyi C."/>
            <person name="Tomsovsky M."/>
            <person name="Tulloss R.E."/>
            <person name="Uehling J."/>
            <person name="Grigoriev I.V."/>
            <person name="Vagvolgyi C."/>
            <person name="Papp T."/>
            <person name="Martin F.M."/>
            <person name="Miettinen O."/>
            <person name="Hibbett D.S."/>
            <person name="Nagy L.G."/>
        </authorList>
    </citation>
    <scope>NUCLEOTIDE SEQUENCE [LARGE SCALE GENOMIC DNA]</scope>
    <source>
        <strain evidence="1 2">NL-1719</strain>
    </source>
</reference>